<evidence type="ECO:0000256" key="2">
    <source>
        <dbReference type="SAM" id="MobiDB-lite"/>
    </source>
</evidence>
<comment type="caution">
    <text evidence="3">The sequence shown here is derived from an EMBL/GenBank/DDBJ whole genome shotgun (WGS) entry which is preliminary data.</text>
</comment>
<keyword evidence="4" id="KW-1185">Reference proteome</keyword>
<dbReference type="SUPFAM" id="SSF48371">
    <property type="entry name" value="ARM repeat"/>
    <property type="match status" value="1"/>
</dbReference>
<dbReference type="PANTHER" id="PTHR22895:SF0">
    <property type="entry name" value="ARMADILLO REPEAT-CONTAINING PROTEIN 6"/>
    <property type="match status" value="1"/>
</dbReference>
<dbReference type="InterPro" id="IPR016024">
    <property type="entry name" value="ARM-type_fold"/>
</dbReference>
<sequence length="598" mass="65709">MKSPPSQPPRDYTAGGPKLRSPITDNSRPDRLRKGLCENCRNVQCYEIKRIVGLFPVKVALTKPGKVYNGICLECYPHRDPDRSVAGSTATLKQNNLNRSGAGGDAFQGEELTREVHRIDSNDEKIREQVAATPNYGTSHTREVHRIGSSEKTIEEQAANLPKYDTSHNPHSSRREVEDNINALSNEEKVEEQSAEDLSYDENFPPSSGREMGGNFNRDSLAQSNSSLDTDVPDALTKYVKDYHDQNPEAPMKFDPSNTNAEIHVQESLLVDDQSVVTLGSGFETIATRQKPQRSNLTPISESVSEQPAVAPHVAALPAQVINLRELVEQCIGAGLDDTAIDIIRGEIIRDNSGSKNIDLALYCFNTLWSLARKSDDNKRQIITGNTPSTYDAILEAMDVHIKSAELQAKGCGLMLSLSMVPNNRTHVASFGGCDAILKAMNWHTEVESMQAMAIRALKVLSFDSVGRRSLCTWGAPIIVADAMLMHTNNPSIQSEGSVILSNLAVDEENQTVLPVSEREIDAIIRGMIEHPDSLTVHEAACSTLTSLASLAVNASLIRHHKMREAALEVALEKYSYSVRTTVSTLLQRLRVDATDVM</sequence>
<gene>
    <name evidence="3" type="ORF">ACHAWU_008463</name>
</gene>
<protein>
    <submittedName>
        <fullName evidence="3">Uncharacterized protein</fullName>
    </submittedName>
</protein>
<accession>A0ABD3M0V1</accession>
<evidence type="ECO:0000313" key="3">
    <source>
        <dbReference type="EMBL" id="KAL3757302.1"/>
    </source>
</evidence>
<feature type="region of interest" description="Disordered" evidence="2">
    <location>
        <begin position="186"/>
        <end position="231"/>
    </location>
</feature>
<dbReference type="Proteomes" id="UP001530293">
    <property type="component" value="Unassembled WGS sequence"/>
</dbReference>
<dbReference type="AlphaFoldDB" id="A0ABD3M0V1"/>
<evidence type="ECO:0000256" key="1">
    <source>
        <dbReference type="ARBA" id="ARBA00022737"/>
    </source>
</evidence>
<name>A0ABD3M0V1_9STRA</name>
<dbReference type="EMBL" id="JALLBG020000268">
    <property type="protein sequence ID" value="KAL3757302.1"/>
    <property type="molecule type" value="Genomic_DNA"/>
</dbReference>
<feature type="compositionally biased region" description="Polar residues" evidence="2">
    <location>
        <begin position="217"/>
        <end position="229"/>
    </location>
</feature>
<dbReference type="PANTHER" id="PTHR22895">
    <property type="entry name" value="ARMADILLO REPEAT-CONTAINING PROTEIN 6"/>
    <property type="match status" value="1"/>
</dbReference>
<feature type="region of interest" description="Disordered" evidence="2">
    <location>
        <begin position="1"/>
        <end position="30"/>
    </location>
</feature>
<evidence type="ECO:0000313" key="4">
    <source>
        <dbReference type="Proteomes" id="UP001530293"/>
    </source>
</evidence>
<organism evidence="3 4">
    <name type="scientific">Discostella pseudostelligera</name>
    <dbReference type="NCBI Taxonomy" id="259834"/>
    <lineage>
        <taxon>Eukaryota</taxon>
        <taxon>Sar</taxon>
        <taxon>Stramenopiles</taxon>
        <taxon>Ochrophyta</taxon>
        <taxon>Bacillariophyta</taxon>
        <taxon>Coscinodiscophyceae</taxon>
        <taxon>Thalassiosirophycidae</taxon>
        <taxon>Stephanodiscales</taxon>
        <taxon>Stephanodiscaceae</taxon>
        <taxon>Discostella</taxon>
    </lineage>
</organism>
<dbReference type="Gene3D" id="1.25.10.10">
    <property type="entry name" value="Leucine-rich Repeat Variant"/>
    <property type="match status" value="1"/>
</dbReference>
<reference evidence="3 4" key="1">
    <citation type="submission" date="2024-10" db="EMBL/GenBank/DDBJ databases">
        <title>Updated reference genomes for cyclostephanoid diatoms.</title>
        <authorList>
            <person name="Roberts W.R."/>
            <person name="Alverson A.J."/>
        </authorList>
    </citation>
    <scope>NUCLEOTIDE SEQUENCE [LARGE SCALE GENOMIC DNA]</scope>
    <source>
        <strain evidence="3 4">AJA232-27</strain>
    </source>
</reference>
<dbReference type="InterPro" id="IPR011989">
    <property type="entry name" value="ARM-like"/>
</dbReference>
<keyword evidence="1" id="KW-0677">Repeat</keyword>
<proteinExistence type="predicted"/>